<evidence type="ECO:0000259" key="10">
    <source>
        <dbReference type="Pfam" id="PF01553"/>
    </source>
</evidence>
<keyword evidence="5" id="KW-1133">Transmembrane helix</keyword>
<proteinExistence type="inferred from homology"/>
<keyword evidence="8" id="KW-0012">Acyltransferase</keyword>
<sequence>MIPCLPVFVTKESVFQMPIIGTITKDVLGSIGVSRSSVNITNPTNTNNNLTEQIIERVKSNNSTGTRTSRGCGPIVIFPEGTTTNGTCLIDFKTGAFVPLLNVLPICYSFVDSKKKNCDDSSNENSKSKSKSLPSFIPTYESIWTPVYIVRLLCQPYNRLKCEILPIQSPPATPTSTSPSTSTSTPKPTQSSSSSSTSTPTPLSTSTLFSAPTPTPTPTPLSTSTSLSSPQSMTTQTQQKLQLQHVLYANLVRQQMADTLQVPLVNNINYSPHKVTYHTLLRHQYKNTNKYYHPIYAMFFQPMQKVLPLLPTSRIEEEEEEEEEEKKKGAVLVEVEDNNRCGEKL</sequence>
<evidence type="ECO:0000256" key="6">
    <source>
        <dbReference type="ARBA" id="ARBA00023098"/>
    </source>
</evidence>
<keyword evidence="12" id="KW-1185">Reference proteome</keyword>
<dbReference type="PANTHER" id="PTHR23063:SF52">
    <property type="entry name" value="LYSOPHOSPHATIDYLCHOLINE ACYLTRANSFERASE"/>
    <property type="match status" value="1"/>
</dbReference>
<comment type="similarity">
    <text evidence="2">Belongs to the 1-acyl-sn-glycerol-3-phosphate acyltransferase family.</text>
</comment>
<dbReference type="InParanoid" id="A0A1E7FZ62"/>
<dbReference type="GO" id="GO:0016746">
    <property type="term" value="F:acyltransferase activity"/>
    <property type="evidence" value="ECO:0007669"/>
    <property type="project" value="UniProtKB-KW"/>
</dbReference>
<keyword evidence="4" id="KW-0812">Transmembrane</keyword>
<feature type="region of interest" description="Disordered" evidence="9">
    <location>
        <begin position="168"/>
        <end position="236"/>
    </location>
</feature>
<dbReference type="GO" id="GO:0016020">
    <property type="term" value="C:membrane"/>
    <property type="evidence" value="ECO:0007669"/>
    <property type="project" value="UniProtKB-SubCell"/>
</dbReference>
<dbReference type="InterPro" id="IPR002123">
    <property type="entry name" value="Plipid/glycerol_acylTrfase"/>
</dbReference>
<dbReference type="OrthoDB" id="206085at2759"/>
<feature type="compositionally biased region" description="Low complexity" evidence="9">
    <location>
        <begin position="220"/>
        <end position="236"/>
    </location>
</feature>
<evidence type="ECO:0000256" key="8">
    <source>
        <dbReference type="ARBA" id="ARBA00023315"/>
    </source>
</evidence>
<dbReference type="GO" id="GO:0006629">
    <property type="term" value="P:lipid metabolic process"/>
    <property type="evidence" value="ECO:0007669"/>
    <property type="project" value="UniProtKB-KW"/>
</dbReference>
<evidence type="ECO:0000313" key="11">
    <source>
        <dbReference type="EMBL" id="OEU23404.1"/>
    </source>
</evidence>
<evidence type="ECO:0000256" key="3">
    <source>
        <dbReference type="ARBA" id="ARBA00022679"/>
    </source>
</evidence>
<evidence type="ECO:0000256" key="1">
    <source>
        <dbReference type="ARBA" id="ARBA00004370"/>
    </source>
</evidence>
<gene>
    <name evidence="11" type="ORF">FRACYDRAFT_233577</name>
</gene>
<keyword evidence="6" id="KW-0443">Lipid metabolism</keyword>
<evidence type="ECO:0000256" key="4">
    <source>
        <dbReference type="ARBA" id="ARBA00022692"/>
    </source>
</evidence>
<protein>
    <recommendedName>
        <fullName evidence="10">Phospholipid/glycerol acyltransferase domain-containing protein</fullName>
    </recommendedName>
</protein>
<evidence type="ECO:0000256" key="2">
    <source>
        <dbReference type="ARBA" id="ARBA00008655"/>
    </source>
</evidence>
<organism evidence="11 12">
    <name type="scientific">Fragilariopsis cylindrus CCMP1102</name>
    <dbReference type="NCBI Taxonomy" id="635003"/>
    <lineage>
        <taxon>Eukaryota</taxon>
        <taxon>Sar</taxon>
        <taxon>Stramenopiles</taxon>
        <taxon>Ochrophyta</taxon>
        <taxon>Bacillariophyta</taxon>
        <taxon>Bacillariophyceae</taxon>
        <taxon>Bacillariophycidae</taxon>
        <taxon>Bacillariales</taxon>
        <taxon>Bacillariaceae</taxon>
        <taxon>Fragilariopsis</taxon>
    </lineage>
</organism>
<evidence type="ECO:0000313" key="12">
    <source>
        <dbReference type="Proteomes" id="UP000095751"/>
    </source>
</evidence>
<evidence type="ECO:0000256" key="7">
    <source>
        <dbReference type="ARBA" id="ARBA00023136"/>
    </source>
</evidence>
<dbReference type="AlphaFoldDB" id="A0A1E7FZ62"/>
<dbReference type="Pfam" id="PF01553">
    <property type="entry name" value="Acyltransferase"/>
    <property type="match status" value="1"/>
</dbReference>
<dbReference type="EMBL" id="KV784353">
    <property type="protein sequence ID" value="OEU23404.1"/>
    <property type="molecule type" value="Genomic_DNA"/>
</dbReference>
<keyword evidence="7" id="KW-0472">Membrane</keyword>
<dbReference type="KEGG" id="fcy:FRACYDRAFT_233577"/>
<name>A0A1E7FZ62_9STRA</name>
<feature type="compositionally biased region" description="Low complexity" evidence="9">
    <location>
        <begin position="174"/>
        <end position="212"/>
    </location>
</feature>
<accession>A0A1E7FZ62</accession>
<evidence type="ECO:0000256" key="9">
    <source>
        <dbReference type="SAM" id="MobiDB-lite"/>
    </source>
</evidence>
<dbReference type="PANTHER" id="PTHR23063">
    <property type="entry name" value="PHOSPHOLIPID ACYLTRANSFERASE"/>
    <property type="match status" value="1"/>
</dbReference>
<feature type="domain" description="Phospholipid/glycerol acyltransferase" evidence="10">
    <location>
        <begin position="4"/>
        <end position="98"/>
    </location>
</feature>
<dbReference type="SUPFAM" id="SSF69593">
    <property type="entry name" value="Glycerol-3-phosphate (1)-acyltransferase"/>
    <property type="match status" value="1"/>
</dbReference>
<comment type="subcellular location">
    <subcellularLocation>
        <location evidence="1">Membrane</location>
    </subcellularLocation>
</comment>
<dbReference type="Proteomes" id="UP000095751">
    <property type="component" value="Unassembled WGS sequence"/>
</dbReference>
<keyword evidence="3" id="KW-0808">Transferase</keyword>
<reference evidence="11 12" key="1">
    <citation type="submission" date="2016-09" db="EMBL/GenBank/DDBJ databases">
        <title>Extensive genetic diversity and differential bi-allelic expression allows diatom success in the polar Southern Ocean.</title>
        <authorList>
            <consortium name="DOE Joint Genome Institute"/>
            <person name="Mock T."/>
            <person name="Otillar R.P."/>
            <person name="Strauss J."/>
            <person name="Dupont C."/>
            <person name="Frickenhaus S."/>
            <person name="Maumus F."/>
            <person name="Mcmullan M."/>
            <person name="Sanges R."/>
            <person name="Schmutz J."/>
            <person name="Toseland A."/>
            <person name="Valas R."/>
            <person name="Veluchamy A."/>
            <person name="Ward B.J."/>
            <person name="Allen A."/>
            <person name="Barry K."/>
            <person name="Falciatore A."/>
            <person name="Ferrante M."/>
            <person name="Fortunato A.E."/>
            <person name="Gloeckner G."/>
            <person name="Gruber A."/>
            <person name="Hipkin R."/>
            <person name="Janech M."/>
            <person name="Kroth P."/>
            <person name="Leese F."/>
            <person name="Lindquist E."/>
            <person name="Lyon B.R."/>
            <person name="Martin J."/>
            <person name="Mayer C."/>
            <person name="Parker M."/>
            <person name="Quesneville H."/>
            <person name="Raymond J."/>
            <person name="Uhlig C."/>
            <person name="Valentin K.U."/>
            <person name="Worden A.Z."/>
            <person name="Armbrust E.V."/>
            <person name="Bowler C."/>
            <person name="Green B."/>
            <person name="Moulton V."/>
            <person name="Van Oosterhout C."/>
            <person name="Grigoriev I."/>
        </authorList>
    </citation>
    <scope>NUCLEOTIDE SEQUENCE [LARGE SCALE GENOMIC DNA]</scope>
    <source>
        <strain evidence="11 12">CCMP1102</strain>
    </source>
</reference>
<evidence type="ECO:0000256" key="5">
    <source>
        <dbReference type="ARBA" id="ARBA00022989"/>
    </source>
</evidence>